<evidence type="ECO:0000313" key="3">
    <source>
        <dbReference type="Proteomes" id="UP000054408"/>
    </source>
</evidence>
<proteinExistence type="predicted"/>
<organism evidence="2 3">
    <name type="scientific">Thecamonas trahens ATCC 50062</name>
    <dbReference type="NCBI Taxonomy" id="461836"/>
    <lineage>
        <taxon>Eukaryota</taxon>
        <taxon>Apusozoa</taxon>
        <taxon>Apusomonadida</taxon>
        <taxon>Apusomonadidae</taxon>
        <taxon>Thecamonas</taxon>
    </lineage>
</organism>
<dbReference type="Proteomes" id="UP000054408">
    <property type="component" value="Unassembled WGS sequence"/>
</dbReference>
<protein>
    <submittedName>
        <fullName evidence="2">Uncharacterized protein</fullName>
    </submittedName>
</protein>
<sequence length="457" mass="49925">MSWVDSPGLVLCGVEGELVTAENPEGCYAKIPAAIYVDMEMFKIDNPEDCACGVALDVKDDAPRLVAATSDVFNLHSSDVQQVSFIVWDIENGVKLRDINKFSLDKSLNTADYLATLLTNSAQAVRHLTGFYGHVNDFNPADWIVNITREVTMICFSTVITYKEESGNKHACNEGGVEGDILAVPPCNANFLLDVDYEWTTYPERKFQPLDTPRFNYEVAAGSSNTNGNGPGGSHPVDWYNFDFSGATVCSVSTDCSPNFFCDLSTNRCQQCIRDSHCDRFSEEGDPTPPKCVTNNGHRMCEFDRDNDLADPTPGVILPEGLVNCNPRCHGQYCKSGECVDCRDFNDCGLLFSPASTYSKVCNQTAQCNYVYLPPQAAKNENATTVIAIASAVGFLALVAIIVGVVFFVKRYRASNAAYQNKLDETANADSMLGSSPLYEGQTKMVSNPLAGNVELE</sequence>
<keyword evidence="1" id="KW-0472">Membrane</keyword>
<dbReference type="RefSeq" id="XP_013760465.1">
    <property type="nucleotide sequence ID" value="XM_013905011.1"/>
</dbReference>
<dbReference type="AlphaFoldDB" id="A0A0L0D315"/>
<keyword evidence="3" id="KW-1185">Reference proteome</keyword>
<dbReference type="EMBL" id="GL349443">
    <property type="protein sequence ID" value="KNC46699.1"/>
    <property type="molecule type" value="Genomic_DNA"/>
</dbReference>
<reference evidence="2 3" key="1">
    <citation type="submission" date="2010-05" db="EMBL/GenBank/DDBJ databases">
        <title>The Genome Sequence of Thecamonas trahens ATCC 50062.</title>
        <authorList>
            <consortium name="The Broad Institute Genome Sequencing Platform"/>
            <person name="Russ C."/>
            <person name="Cuomo C."/>
            <person name="Shea T."/>
            <person name="Young S.K."/>
            <person name="Zeng Q."/>
            <person name="Koehrsen M."/>
            <person name="Haas B."/>
            <person name="Borodovsky M."/>
            <person name="Guigo R."/>
            <person name="Alvarado L."/>
            <person name="Berlin A."/>
            <person name="Bochicchio J."/>
            <person name="Borenstein D."/>
            <person name="Chapman S."/>
            <person name="Chen Z."/>
            <person name="Freedman E."/>
            <person name="Gellesch M."/>
            <person name="Goldberg J."/>
            <person name="Griggs A."/>
            <person name="Gujja S."/>
            <person name="Heilman E."/>
            <person name="Heiman D."/>
            <person name="Hepburn T."/>
            <person name="Howarth C."/>
            <person name="Jen D."/>
            <person name="Larson L."/>
            <person name="Mehta T."/>
            <person name="Park D."/>
            <person name="Pearson M."/>
            <person name="Roberts A."/>
            <person name="Saif S."/>
            <person name="Shenoy N."/>
            <person name="Sisk P."/>
            <person name="Stolte C."/>
            <person name="Sykes S."/>
            <person name="Thomson T."/>
            <person name="Walk T."/>
            <person name="White J."/>
            <person name="Yandava C."/>
            <person name="Burger G."/>
            <person name="Gray M.W."/>
            <person name="Holland P.W.H."/>
            <person name="King N."/>
            <person name="Lang F.B.F."/>
            <person name="Roger A.J."/>
            <person name="Ruiz-Trillo I."/>
            <person name="Lander E."/>
            <person name="Nusbaum C."/>
        </authorList>
    </citation>
    <scope>NUCLEOTIDE SEQUENCE [LARGE SCALE GENOMIC DNA]</scope>
    <source>
        <strain evidence="2 3">ATCC 50062</strain>
    </source>
</reference>
<evidence type="ECO:0000313" key="2">
    <source>
        <dbReference type="EMBL" id="KNC46699.1"/>
    </source>
</evidence>
<keyword evidence="1" id="KW-1133">Transmembrane helix</keyword>
<evidence type="ECO:0000256" key="1">
    <source>
        <dbReference type="SAM" id="Phobius"/>
    </source>
</evidence>
<gene>
    <name evidence="2" type="ORF">AMSG_03136</name>
</gene>
<feature type="transmembrane region" description="Helical" evidence="1">
    <location>
        <begin position="386"/>
        <end position="409"/>
    </location>
</feature>
<accession>A0A0L0D315</accession>
<name>A0A0L0D315_THETB</name>
<keyword evidence="1" id="KW-0812">Transmembrane</keyword>
<dbReference type="GeneID" id="25562764"/>